<feature type="region of interest" description="Disordered" evidence="1">
    <location>
        <begin position="470"/>
        <end position="490"/>
    </location>
</feature>
<evidence type="ECO:0000313" key="3">
    <source>
        <dbReference type="EMBL" id="MEC0243555.1"/>
    </source>
</evidence>
<proteinExistence type="predicted"/>
<keyword evidence="3" id="KW-0347">Helicase</keyword>
<dbReference type="GO" id="GO:0004386">
    <property type="term" value="F:helicase activity"/>
    <property type="evidence" value="ECO:0007669"/>
    <property type="project" value="UniProtKB-KW"/>
</dbReference>
<gene>
    <name evidence="3" type="ORF">P4H66_27425</name>
</gene>
<accession>A0ABU6GUW7</accession>
<organism evidence="3 4">
    <name type="scientific">Paenibacillus dokdonensis</name>
    <dbReference type="NCBI Taxonomy" id="2567944"/>
    <lineage>
        <taxon>Bacteria</taxon>
        <taxon>Bacillati</taxon>
        <taxon>Bacillota</taxon>
        <taxon>Bacilli</taxon>
        <taxon>Bacillales</taxon>
        <taxon>Paenibacillaceae</taxon>
        <taxon>Paenibacillus</taxon>
    </lineage>
</organism>
<protein>
    <submittedName>
        <fullName evidence="3">Helicase-associated domain-containing protein</fullName>
    </submittedName>
</protein>
<dbReference type="InterPro" id="IPR032830">
    <property type="entry name" value="XPB/Ssl2_N"/>
</dbReference>
<dbReference type="EMBL" id="JARLKZ010000023">
    <property type="protein sequence ID" value="MEC0243555.1"/>
    <property type="molecule type" value="Genomic_DNA"/>
</dbReference>
<feature type="domain" description="Helicase XPB/Ssl2 N-terminal" evidence="2">
    <location>
        <begin position="323"/>
        <end position="435"/>
    </location>
</feature>
<dbReference type="Pfam" id="PF13625">
    <property type="entry name" value="Helicase_C_3"/>
    <property type="match status" value="1"/>
</dbReference>
<evidence type="ECO:0000313" key="4">
    <source>
        <dbReference type="Proteomes" id="UP001344632"/>
    </source>
</evidence>
<keyword evidence="3" id="KW-0547">Nucleotide-binding</keyword>
<keyword evidence="3" id="KW-0378">Hydrolase</keyword>
<keyword evidence="3" id="KW-0067">ATP-binding</keyword>
<evidence type="ECO:0000256" key="1">
    <source>
        <dbReference type="SAM" id="MobiDB-lite"/>
    </source>
</evidence>
<dbReference type="Proteomes" id="UP001344632">
    <property type="component" value="Unassembled WGS sequence"/>
</dbReference>
<keyword evidence="4" id="KW-1185">Reference proteome</keyword>
<dbReference type="RefSeq" id="WP_326091261.1">
    <property type="nucleotide sequence ID" value="NZ_JARLKZ010000023.1"/>
</dbReference>
<name>A0ABU6GUW7_9BACL</name>
<sequence length="625" mass="71147">MNNETPAQQVSLSPLAETDLELLRMLVGRFGGISFSEQAWKEMSSMNRSGAELKLSFIHLRKHGWVQAVKKSWGERLYFIPVDKLIQLLPVFFTPVSRPVDESGLDIRCESGPGLVLDLLHTLAYTAEQGIPLTAKGTIHKKSLQKLQELIYLREMHLERLGLQYAHQEMYGPAPAVILDLLLCIGLLSKTAVSLIIVEERLRDWLSLTEQEMNRVLLRTVSERYSRNEADMQLFRYLICLPSFQEGMWFDVSSVLQWMDTEGMLEADNSMERAAAWLYALAGFGWGDVAEMNDGKYVFRWNTDPVSLLFETDKVHEPKNDSLYVQPDFDIICPPGVPYIQRWKLLACADLIQSDRMSVYKLTRSSVAKAVENGMRTVEILSFLTATSAHEIPGHVEAALEQWGKEIGRTRFDEVLLLSCVNEDEGDAIAANPRMDGRVDRIGPKHFIIPTSHVAESRKILESMGLAPLKSMGSRDREDPEYPLIHNNGEISDTPRGSLLNERIYENQGVVYSGRNVHFFEADHEIPEPASLFPGHDQVPSRWLHDYRSYHSSTAQNIIEQAQSWQTRVLLQHAGRRAEFAPLRINLSPWRAEGILHDVENDRFEQMELFSDDLGELKLILPSFD</sequence>
<evidence type="ECO:0000259" key="2">
    <source>
        <dbReference type="Pfam" id="PF13625"/>
    </source>
</evidence>
<comment type="caution">
    <text evidence="3">The sequence shown here is derived from an EMBL/GenBank/DDBJ whole genome shotgun (WGS) entry which is preliminary data.</text>
</comment>
<reference evidence="3 4" key="1">
    <citation type="submission" date="2023-03" db="EMBL/GenBank/DDBJ databases">
        <title>Bacillus Genome Sequencing.</title>
        <authorList>
            <person name="Dunlap C."/>
        </authorList>
    </citation>
    <scope>NUCLEOTIDE SEQUENCE [LARGE SCALE GENOMIC DNA]</scope>
    <source>
        <strain evidence="3 4">BD-525</strain>
    </source>
</reference>